<reference evidence="1" key="1">
    <citation type="submission" date="2024-05" db="EMBL/GenBank/DDBJ databases">
        <authorList>
            <person name="Yang L."/>
            <person name="Pan L."/>
        </authorList>
    </citation>
    <scope>NUCLEOTIDE SEQUENCE</scope>
    <source>
        <strain evidence="1">FCG-7</strain>
    </source>
</reference>
<sequence>MVGNCAARRLAQQGAALLLLLMLLVLACSTFALSALRGRDAELLRREHNARILAQARQALLAWSLSRDGTAGLGHCSPTSSPNGRACSPLELPCPANPNESAINSIGTSITSCNSAANPASRQGWLPWKTLGIPKLLDAYGEPLWYSVDRGFVVRTQDTEARKINLDSQASLRVFQNGVELTATGDGAAAILFAPGPALAGQNRLAPYQAAQFLDAAGIYNNAQVGGPYITAALASDFNDQLLFIRDRELIELAQPRLGVAIASQLQSYWEAFQIANPPAPSASPVPSAAPTPPPVPTAIPEAYPYPANMLGDATCRDNVVYAANTGCRSQADLCAGILPRAANDWTGQGRFATPAINRLPVWFRQNIWHRAVFYAVKQGIHCTADFVLDGVAEPDIDALLILPGASQSARADNTQLAANASLDLALYLDDAAHQDKWLQPQAREFVTPACTSNDLMLVCRQGVCSERTRLC</sequence>
<name>A0AAU7FBV5_9NEIS</name>
<dbReference type="EMBL" id="CP157355">
    <property type="protein sequence ID" value="XBM01686.1"/>
    <property type="molecule type" value="Genomic_DNA"/>
</dbReference>
<evidence type="ECO:0000313" key="1">
    <source>
        <dbReference type="EMBL" id="XBM01686.1"/>
    </source>
</evidence>
<gene>
    <name evidence="1" type="ORF">ABHF33_05240</name>
</gene>
<accession>A0AAU7FBV5</accession>
<protein>
    <submittedName>
        <fullName evidence="1">Uncharacterized protein</fullName>
    </submittedName>
</protein>
<dbReference type="RefSeq" id="WP_348945962.1">
    <property type="nucleotide sequence ID" value="NZ_CP157355.1"/>
</dbReference>
<organism evidence="1">
    <name type="scientific">Chitinibacter mangrovi</name>
    <dbReference type="NCBI Taxonomy" id="3153927"/>
    <lineage>
        <taxon>Bacteria</taxon>
        <taxon>Pseudomonadati</taxon>
        <taxon>Pseudomonadota</taxon>
        <taxon>Betaproteobacteria</taxon>
        <taxon>Neisseriales</taxon>
        <taxon>Chitinibacteraceae</taxon>
        <taxon>Chitinibacter</taxon>
    </lineage>
</organism>
<dbReference type="KEGG" id="cmav:ABHF33_05240"/>
<proteinExistence type="predicted"/>
<dbReference type="AlphaFoldDB" id="A0AAU7FBV5"/>